<dbReference type="AlphaFoldDB" id="A0A9L0SFE9"/>
<evidence type="ECO:0000256" key="10">
    <source>
        <dbReference type="ARBA" id="ARBA00023242"/>
    </source>
</evidence>
<keyword evidence="7 11" id="KW-0547">Nucleotide-binding</keyword>
<dbReference type="Proteomes" id="UP000002281">
    <property type="component" value="Chromosome 14"/>
</dbReference>
<dbReference type="InterPro" id="IPR027417">
    <property type="entry name" value="P-loop_NTPase"/>
</dbReference>
<dbReference type="GO" id="GO:0005813">
    <property type="term" value="C:centrosome"/>
    <property type="evidence" value="ECO:0007669"/>
    <property type="project" value="Ensembl"/>
</dbReference>
<keyword evidence="6 11" id="KW-0808">Transferase</keyword>
<comment type="catalytic activity">
    <reaction evidence="1 11">
        <text>AMP + ATP = 2 ADP</text>
        <dbReference type="Rhea" id="RHEA:12973"/>
        <dbReference type="ChEBI" id="CHEBI:30616"/>
        <dbReference type="ChEBI" id="CHEBI:456215"/>
        <dbReference type="ChEBI" id="CHEBI:456216"/>
        <dbReference type="EC" id="2.7.4.3"/>
    </reaction>
</comment>
<dbReference type="GO" id="GO:0005634">
    <property type="term" value="C:nucleus"/>
    <property type="evidence" value="ECO:0000318"/>
    <property type="project" value="GO_Central"/>
</dbReference>
<comment type="subunit">
    <text evidence="11">Monomer and homodimer. Interacts with small ribosomal subunit protein uS11. Not a structural component of 43S pre-ribosomes, but transiently interacts with them by binding to uS11. Interacts with COIL (via C-terminus).</text>
</comment>
<keyword evidence="5 11" id="KW-0698">rRNA processing</keyword>
<dbReference type="GO" id="GO:0042274">
    <property type="term" value="P:ribosomal small subunit biogenesis"/>
    <property type="evidence" value="ECO:0007669"/>
    <property type="project" value="UniProtKB-UniRule"/>
</dbReference>
<dbReference type="GO" id="GO:0004017">
    <property type="term" value="F:AMP kinase activity"/>
    <property type="evidence" value="ECO:0000318"/>
    <property type="project" value="GO_Central"/>
</dbReference>
<evidence type="ECO:0000256" key="8">
    <source>
        <dbReference type="ARBA" id="ARBA00022777"/>
    </source>
</evidence>
<dbReference type="InterPro" id="IPR020618">
    <property type="entry name" value="Adenyl_kinase_AK6"/>
</dbReference>
<reference evidence="12" key="2">
    <citation type="submission" date="2025-08" db="UniProtKB">
        <authorList>
            <consortium name="Ensembl"/>
        </authorList>
    </citation>
    <scope>IDENTIFICATION</scope>
    <source>
        <strain evidence="12">Thoroughbred</strain>
    </source>
</reference>
<organism evidence="12 13">
    <name type="scientific">Equus caballus</name>
    <name type="common">Horse</name>
    <dbReference type="NCBI Taxonomy" id="9796"/>
    <lineage>
        <taxon>Eukaryota</taxon>
        <taxon>Metazoa</taxon>
        <taxon>Chordata</taxon>
        <taxon>Craniata</taxon>
        <taxon>Vertebrata</taxon>
        <taxon>Euteleostomi</taxon>
        <taxon>Mammalia</taxon>
        <taxon>Eutheria</taxon>
        <taxon>Laurasiatheria</taxon>
        <taxon>Perissodactyla</taxon>
        <taxon>Equidae</taxon>
        <taxon>Equus</taxon>
    </lineage>
</organism>
<dbReference type="EC" id="2.7.4.3" evidence="11"/>
<keyword evidence="13" id="KW-1185">Reference proteome</keyword>
<dbReference type="GeneTree" id="ENSGT00390000015930"/>
<accession>A0A9L0SFE9</accession>
<keyword evidence="9 11" id="KW-0067">ATP-binding</keyword>
<evidence type="ECO:0000256" key="4">
    <source>
        <dbReference type="ARBA" id="ARBA00022517"/>
    </source>
</evidence>
<dbReference type="Pfam" id="PF13238">
    <property type="entry name" value="AAA_18"/>
    <property type="match status" value="1"/>
</dbReference>
<dbReference type="FunFam" id="3.40.50.300:FF:000372">
    <property type="entry name" value="Adenylate kinase isoenzyme 6 homolog"/>
    <property type="match status" value="1"/>
</dbReference>
<reference evidence="12 13" key="1">
    <citation type="journal article" date="2009" name="Science">
        <title>Genome sequence, comparative analysis, and population genetics of the domestic horse.</title>
        <authorList>
            <consortium name="Broad Institute Genome Sequencing Platform"/>
            <consortium name="Broad Institute Whole Genome Assembly Team"/>
            <person name="Wade C.M."/>
            <person name="Giulotto E."/>
            <person name="Sigurdsson S."/>
            <person name="Zoli M."/>
            <person name="Gnerre S."/>
            <person name="Imsland F."/>
            <person name="Lear T.L."/>
            <person name="Adelson D.L."/>
            <person name="Bailey E."/>
            <person name="Bellone R.R."/>
            <person name="Bloecker H."/>
            <person name="Distl O."/>
            <person name="Edgar R.C."/>
            <person name="Garber M."/>
            <person name="Leeb T."/>
            <person name="Mauceli E."/>
            <person name="MacLeod J.N."/>
            <person name="Penedo M.C.T."/>
            <person name="Raison J.M."/>
            <person name="Sharpe T."/>
            <person name="Vogel J."/>
            <person name="Andersson L."/>
            <person name="Antczak D.F."/>
            <person name="Biagi T."/>
            <person name="Binns M.M."/>
            <person name="Chowdhary B.P."/>
            <person name="Coleman S.J."/>
            <person name="Della Valle G."/>
            <person name="Fryc S."/>
            <person name="Guerin G."/>
            <person name="Hasegawa T."/>
            <person name="Hill E.W."/>
            <person name="Jurka J."/>
            <person name="Kiialainen A."/>
            <person name="Lindgren G."/>
            <person name="Liu J."/>
            <person name="Magnani E."/>
            <person name="Mickelson J.R."/>
            <person name="Murray J."/>
            <person name="Nergadze S.G."/>
            <person name="Onofrio R."/>
            <person name="Pedroni S."/>
            <person name="Piras M.F."/>
            <person name="Raudsepp T."/>
            <person name="Rocchi M."/>
            <person name="Roeed K.H."/>
            <person name="Ryder O.A."/>
            <person name="Searle S."/>
            <person name="Skow L."/>
            <person name="Swinburne J.E."/>
            <person name="Syvaenen A.C."/>
            <person name="Tozaki T."/>
            <person name="Valberg S.J."/>
            <person name="Vaudin M."/>
            <person name="White J.R."/>
            <person name="Zody M.C."/>
            <person name="Lander E.S."/>
            <person name="Lindblad-Toh K."/>
        </authorList>
    </citation>
    <scope>NUCLEOTIDE SEQUENCE [LARGE SCALE GENOMIC DNA]</scope>
    <source>
        <strain evidence="12 13">Thoroughbred</strain>
    </source>
</reference>
<name>A0A9L0SFE9_HORSE</name>
<keyword evidence="8 11" id="KW-0418">Kinase</keyword>
<feature type="binding site" evidence="11">
    <location>
        <position position="71"/>
    </location>
    <ligand>
        <name>ATP</name>
        <dbReference type="ChEBI" id="CHEBI:30616"/>
    </ligand>
</feature>
<dbReference type="Gene3D" id="3.40.50.300">
    <property type="entry name" value="P-loop containing nucleotide triphosphate hydrolases"/>
    <property type="match status" value="1"/>
</dbReference>
<evidence type="ECO:0000256" key="3">
    <source>
        <dbReference type="ARBA" id="ARBA00022490"/>
    </source>
</evidence>
<dbReference type="SUPFAM" id="SSF52540">
    <property type="entry name" value="P-loop containing nucleoside triphosphate hydrolases"/>
    <property type="match status" value="1"/>
</dbReference>
<keyword evidence="4 11" id="KW-0690">Ribosome biogenesis</keyword>
<evidence type="ECO:0000256" key="2">
    <source>
        <dbReference type="ARBA" id="ARBA00004123"/>
    </source>
</evidence>
<evidence type="ECO:0000256" key="5">
    <source>
        <dbReference type="ARBA" id="ARBA00022552"/>
    </source>
</evidence>
<dbReference type="GO" id="GO:0015030">
    <property type="term" value="C:Cajal body"/>
    <property type="evidence" value="ECO:0007669"/>
    <property type="project" value="UniProtKB-SubCell"/>
</dbReference>
<feature type="region of interest" description="NMPbind" evidence="11">
    <location>
        <begin position="95"/>
        <end position="118"/>
    </location>
</feature>
<evidence type="ECO:0000313" key="12">
    <source>
        <dbReference type="Ensembl" id="ENSECAP00000073585.1"/>
    </source>
</evidence>
<comment type="similarity">
    <text evidence="11">Belongs to the adenylate kinase family. AK6 subfamily.</text>
</comment>
<dbReference type="PANTHER" id="PTHR12595:SF0">
    <property type="entry name" value="ADENYLATE KINASE ISOENZYME 6"/>
    <property type="match status" value="1"/>
</dbReference>
<gene>
    <name evidence="11 12" type="primary">AK6</name>
    <name evidence="11" type="synonym">CINAP</name>
</gene>
<proteinExistence type="inferred from homology"/>
<comment type="subcellular location">
    <subcellularLocation>
        <location evidence="11">Cytoplasm</location>
    </subcellularLocation>
    <subcellularLocation>
        <location evidence="11">Nucleus</location>
        <location evidence="11">Nucleoplasm</location>
    </subcellularLocation>
    <subcellularLocation>
        <location evidence="11">Nucleus</location>
        <location evidence="11">Cajal body</location>
    </subcellularLocation>
    <subcellularLocation>
        <location evidence="2">Nucleus</location>
    </subcellularLocation>
    <text evidence="11">Displays widespread diffuse nucleoplasmic distribution but not detected in nucleoli. Detected in Cajal bodies but not in all cells.</text>
</comment>
<evidence type="ECO:0000256" key="11">
    <source>
        <dbReference type="HAMAP-Rule" id="MF_03173"/>
    </source>
</evidence>
<evidence type="ECO:0000313" key="13">
    <source>
        <dbReference type="Proteomes" id="UP000002281"/>
    </source>
</evidence>
<feature type="binding site" evidence="11">
    <location>
        <position position="171"/>
    </location>
    <ligand>
        <name>ATP</name>
        <dbReference type="ChEBI" id="CHEBI:30616"/>
    </ligand>
</feature>
<dbReference type="HAMAP" id="MF_00039">
    <property type="entry name" value="Adenylate_kinase_AK6"/>
    <property type="match status" value="1"/>
</dbReference>
<dbReference type="GO" id="GO:0016887">
    <property type="term" value="F:ATP hydrolysis activity"/>
    <property type="evidence" value="ECO:0007669"/>
    <property type="project" value="UniProtKB-UniRule"/>
</dbReference>
<reference evidence="12" key="3">
    <citation type="submission" date="2025-09" db="UniProtKB">
        <authorList>
            <consortium name="Ensembl"/>
        </authorList>
    </citation>
    <scope>IDENTIFICATION</scope>
    <source>
        <strain evidence="12">Thoroughbred</strain>
    </source>
</reference>
<comment type="catalytic activity">
    <reaction evidence="11">
        <text>ATP + H2O = ADP + phosphate + H(+)</text>
        <dbReference type="Rhea" id="RHEA:13065"/>
        <dbReference type="ChEBI" id="CHEBI:15377"/>
        <dbReference type="ChEBI" id="CHEBI:15378"/>
        <dbReference type="ChEBI" id="CHEBI:30616"/>
        <dbReference type="ChEBI" id="CHEBI:43474"/>
        <dbReference type="ChEBI" id="CHEBI:456216"/>
    </reaction>
</comment>
<protein>
    <recommendedName>
        <fullName evidence="11">Adenylate kinase isoenzyme 6</fullName>
        <shortName evidence="11">AK6</shortName>
        <ecNumber evidence="11">2.7.4.3</ecNumber>
    </recommendedName>
    <alternativeName>
        <fullName evidence="11">Coilin-interacting nuclear ATPase protein</fullName>
    </alternativeName>
    <alternativeName>
        <fullName evidence="11">Dual activity adenylate kinase/ATPase</fullName>
        <shortName evidence="11">AK/ATPase</shortName>
    </alternativeName>
</protein>
<evidence type="ECO:0000256" key="1">
    <source>
        <dbReference type="ARBA" id="ARBA00000582"/>
    </source>
</evidence>
<dbReference type="GO" id="GO:0005524">
    <property type="term" value="F:ATP binding"/>
    <property type="evidence" value="ECO:0000318"/>
    <property type="project" value="GO_Central"/>
</dbReference>
<dbReference type="Ensembl" id="ENSECAT00000105128.1">
    <property type="protein sequence ID" value="ENSECAP00000073585.1"/>
    <property type="gene ID" value="ENSECAG00000015185.4"/>
</dbReference>
<dbReference type="PANTHER" id="PTHR12595">
    <property type="entry name" value="POS9-ACTIVATING FACTOR FAP7-RELATED"/>
    <property type="match status" value="1"/>
</dbReference>
<dbReference type="GO" id="GO:0016607">
    <property type="term" value="C:nuclear speck"/>
    <property type="evidence" value="ECO:0007669"/>
    <property type="project" value="Ensembl"/>
</dbReference>
<evidence type="ECO:0000256" key="9">
    <source>
        <dbReference type="ARBA" id="ARBA00022840"/>
    </source>
</evidence>
<evidence type="ECO:0000256" key="7">
    <source>
        <dbReference type="ARBA" id="ARBA00022741"/>
    </source>
</evidence>
<feature type="region of interest" description="LID" evidence="11">
    <location>
        <begin position="170"/>
        <end position="180"/>
    </location>
</feature>
<keyword evidence="10 11" id="KW-0539">Nucleus</keyword>
<comment type="caution">
    <text evidence="11">Lacks conserved residue(s) required for the propagation of feature annotation.</text>
</comment>
<sequence>MQSSSANSPQILHLAVTHSFYSASILTAKTVSGTLRSKFPSRQNSDLPALFFMFGVRVTSIVLLPSVSEEYLMVYFLSYSLELIENQLLRKYCFHKAHKSLLGELYDGYDEEYDCPILDEDRVVDELENQMSEGGVIVDYHGCDFFPERWFHIVFVLKTDNSVLYKRLETRGYNEKKLKDNIQCEIFQVLHEEALASYKEEIVHQLPSNTPEDLEDNINQILKWIEQWVKDHSS</sequence>
<keyword evidence="3 11" id="KW-0963">Cytoplasm</keyword>
<dbReference type="GO" id="GO:0006364">
    <property type="term" value="P:rRNA processing"/>
    <property type="evidence" value="ECO:0007669"/>
    <property type="project" value="UniProtKB-KW"/>
</dbReference>
<evidence type="ECO:0000256" key="6">
    <source>
        <dbReference type="ARBA" id="ARBA00022679"/>
    </source>
</evidence>
<comment type="function">
    <text evidence="11">Broad-specificity nucleoside monophosphate (NMP) kinase that catalyzes the reversible transfer of the terminal phosphate group between nucleoside triphosphates and monophosphates. Has also ATPase activity. Involved in the late cytoplasmic maturation steps of the 40S ribosomal particles, specifically 18S rRNA maturation. While NMP activity is not required for ribosome maturation, ATPase activity is. Associates transiently with small ribosomal subunit protein uS11. ATP hydrolysis breaks the interaction with uS11. May temporarily remove uS11 from the ribosome to enable a conformational change of the ribosomal RNA that is needed for the final maturation step of the small ribosomal subunit. Its NMP activity may have a role in nuclear energy homeostasis. May be involved in regulation of Cajal body (CB) formation.</text>
</comment>
<dbReference type="GO" id="GO:0005737">
    <property type="term" value="C:cytoplasm"/>
    <property type="evidence" value="ECO:0000318"/>
    <property type="project" value="GO_Central"/>
</dbReference>